<protein>
    <submittedName>
        <fullName evidence="2">Uncharacterized protein</fullName>
    </submittedName>
</protein>
<dbReference type="PANTHER" id="PTHR12289">
    <property type="entry name" value="METAXIN RELATED"/>
    <property type="match status" value="1"/>
</dbReference>
<dbReference type="EMBL" id="JAJSOW010000001">
    <property type="protein sequence ID" value="KAI9201519.1"/>
    <property type="molecule type" value="Genomic_DNA"/>
</dbReference>
<dbReference type="InterPro" id="IPR050931">
    <property type="entry name" value="Mito_Protein_Transport_Metaxin"/>
</dbReference>
<dbReference type="AlphaFoldDB" id="A0AAD5JV02"/>
<keyword evidence="3" id="KW-1185">Reference proteome</keyword>
<dbReference type="Proteomes" id="UP001064489">
    <property type="component" value="Chromosome 9"/>
</dbReference>
<sequence>MISSWLADALLYELWLGSDGSSACKIYYSDLAWPIGKILFLEQVRTVKQQLGITKDNAEWREEEIYRRANIAYKALSTSLGEHDFLFDNMPSSVDAIFHGLHCINKNHRLLVASIESQPFICFLSGSLILNEGVLYGVIERCYRALFLSFQESDPGMEFES</sequence>
<reference evidence="2" key="1">
    <citation type="journal article" date="2022" name="Plant J.">
        <title>Strategies of tolerance reflected in two North American maple genomes.</title>
        <authorList>
            <person name="McEvoy S.L."/>
            <person name="Sezen U.U."/>
            <person name="Trouern-Trend A."/>
            <person name="McMahon S.M."/>
            <person name="Schaberg P.G."/>
            <person name="Yang J."/>
            <person name="Wegrzyn J.L."/>
            <person name="Swenson N.G."/>
        </authorList>
    </citation>
    <scope>NUCLEOTIDE SEQUENCE</scope>
    <source>
        <strain evidence="2">91603</strain>
    </source>
</reference>
<evidence type="ECO:0000313" key="2">
    <source>
        <dbReference type="EMBL" id="KAI9201519.1"/>
    </source>
</evidence>
<dbReference type="GO" id="GO:0006626">
    <property type="term" value="P:protein targeting to mitochondrion"/>
    <property type="evidence" value="ECO:0007669"/>
    <property type="project" value="TreeGrafter"/>
</dbReference>
<keyword evidence="1" id="KW-0732">Signal</keyword>
<comment type="caution">
    <text evidence="2">The sequence shown here is derived from an EMBL/GenBank/DDBJ whole genome shotgun (WGS) entry which is preliminary data.</text>
</comment>
<evidence type="ECO:0000256" key="1">
    <source>
        <dbReference type="SAM" id="SignalP"/>
    </source>
</evidence>
<accession>A0AAD5JV02</accession>
<organism evidence="2 3">
    <name type="scientific">Acer negundo</name>
    <name type="common">Box elder</name>
    <dbReference type="NCBI Taxonomy" id="4023"/>
    <lineage>
        <taxon>Eukaryota</taxon>
        <taxon>Viridiplantae</taxon>
        <taxon>Streptophyta</taxon>
        <taxon>Embryophyta</taxon>
        <taxon>Tracheophyta</taxon>
        <taxon>Spermatophyta</taxon>
        <taxon>Magnoliopsida</taxon>
        <taxon>eudicotyledons</taxon>
        <taxon>Gunneridae</taxon>
        <taxon>Pentapetalae</taxon>
        <taxon>rosids</taxon>
        <taxon>malvids</taxon>
        <taxon>Sapindales</taxon>
        <taxon>Sapindaceae</taxon>
        <taxon>Hippocastanoideae</taxon>
        <taxon>Acereae</taxon>
        <taxon>Acer</taxon>
    </lineage>
</organism>
<name>A0AAD5JV02_ACENE</name>
<gene>
    <name evidence="2" type="ORF">LWI28_024679</name>
</gene>
<feature type="chain" id="PRO_5042091697" evidence="1">
    <location>
        <begin position="21"/>
        <end position="161"/>
    </location>
</feature>
<dbReference type="GO" id="GO:0005741">
    <property type="term" value="C:mitochondrial outer membrane"/>
    <property type="evidence" value="ECO:0007669"/>
    <property type="project" value="TreeGrafter"/>
</dbReference>
<feature type="signal peptide" evidence="1">
    <location>
        <begin position="1"/>
        <end position="20"/>
    </location>
</feature>
<evidence type="ECO:0000313" key="3">
    <source>
        <dbReference type="Proteomes" id="UP001064489"/>
    </source>
</evidence>
<proteinExistence type="predicted"/>
<dbReference type="PANTHER" id="PTHR12289:SF41">
    <property type="entry name" value="FAILED AXON CONNECTIONS-RELATED"/>
    <property type="match status" value="1"/>
</dbReference>
<reference evidence="2" key="2">
    <citation type="submission" date="2023-02" db="EMBL/GenBank/DDBJ databases">
        <authorList>
            <person name="Swenson N.G."/>
            <person name="Wegrzyn J.L."/>
            <person name="Mcevoy S.L."/>
        </authorList>
    </citation>
    <scope>NUCLEOTIDE SEQUENCE</scope>
    <source>
        <strain evidence="2">91603</strain>
        <tissue evidence="2">Leaf</tissue>
    </source>
</reference>